<dbReference type="InterPro" id="IPR029052">
    <property type="entry name" value="Metallo-depent_PP-like"/>
</dbReference>
<dbReference type="InterPro" id="IPR004843">
    <property type="entry name" value="Calcineurin-like_PHP"/>
</dbReference>
<dbReference type="FunFam" id="3.60.21.10:FF:000028">
    <property type="entry name" value="Putative metallophosphoesterase"/>
    <property type="match status" value="1"/>
</dbReference>
<sequence>MNPKHRKHASFLWFHGIAALLLLAAASVLYYARYTEPNLLRLQNVDIGAAAVTSDLEGLRIVQISDIHLGRFYSLDKLQNLATRINGLRPDLIVFTGDLIDNFAHDPVSGAIAPILSQMKAPLGKFAVYGNHDQGGGAKRPYARIMAEGGFKLLVNDHETLSIGRSKLVVAGLDDFLLGSPDLNKTFSGIDRNAFVLLLAHEPDVADRLGKYPVDLQLSGHSHGGQVQLPGYGPLYTPPLARKYNEGLYTFHADSRRPLQLYVNRGIGTTRLPFRLDSVPELTLITLRQPAKQ</sequence>
<protein>
    <submittedName>
        <fullName evidence="7">Metallophosphoesterase</fullName>
    </submittedName>
</protein>
<dbReference type="Gene3D" id="3.60.21.10">
    <property type="match status" value="1"/>
</dbReference>
<evidence type="ECO:0000256" key="4">
    <source>
        <dbReference type="ARBA" id="ARBA00061089"/>
    </source>
</evidence>
<keyword evidence="5" id="KW-1133">Transmembrane helix</keyword>
<keyword evidence="3" id="KW-0378">Hydrolase</keyword>
<organism evidence="7 8">
    <name type="scientific">Paenibacillus albilobatus</name>
    <dbReference type="NCBI Taxonomy" id="2716884"/>
    <lineage>
        <taxon>Bacteria</taxon>
        <taxon>Bacillati</taxon>
        <taxon>Bacillota</taxon>
        <taxon>Bacilli</taxon>
        <taxon>Bacillales</taxon>
        <taxon>Paenibacillaceae</taxon>
        <taxon>Paenibacillus</taxon>
    </lineage>
</organism>
<dbReference type="InterPro" id="IPR051158">
    <property type="entry name" value="Metallophosphoesterase_sf"/>
</dbReference>
<dbReference type="GO" id="GO:0046872">
    <property type="term" value="F:metal ion binding"/>
    <property type="evidence" value="ECO:0007669"/>
    <property type="project" value="UniProtKB-KW"/>
</dbReference>
<evidence type="ECO:0000256" key="3">
    <source>
        <dbReference type="ARBA" id="ARBA00022801"/>
    </source>
</evidence>
<comment type="similarity">
    <text evidence="4">Belongs to the metallophosphoesterase superfamily.</text>
</comment>
<dbReference type="SUPFAM" id="SSF56300">
    <property type="entry name" value="Metallo-dependent phosphatases"/>
    <property type="match status" value="1"/>
</dbReference>
<evidence type="ECO:0000256" key="2">
    <source>
        <dbReference type="ARBA" id="ARBA00022723"/>
    </source>
</evidence>
<keyword evidence="8" id="KW-1185">Reference proteome</keyword>
<evidence type="ECO:0000259" key="6">
    <source>
        <dbReference type="Pfam" id="PF00149"/>
    </source>
</evidence>
<dbReference type="GO" id="GO:0009245">
    <property type="term" value="P:lipid A biosynthetic process"/>
    <property type="evidence" value="ECO:0007669"/>
    <property type="project" value="TreeGrafter"/>
</dbReference>
<keyword evidence="5" id="KW-0812">Transmembrane</keyword>
<evidence type="ECO:0000256" key="1">
    <source>
        <dbReference type="ARBA" id="ARBA00001968"/>
    </source>
</evidence>
<dbReference type="GO" id="GO:0008758">
    <property type="term" value="F:UDP-2,3-diacylglucosamine hydrolase activity"/>
    <property type="evidence" value="ECO:0007669"/>
    <property type="project" value="TreeGrafter"/>
</dbReference>
<proteinExistence type="inferred from homology"/>
<evidence type="ECO:0000256" key="5">
    <source>
        <dbReference type="SAM" id="Phobius"/>
    </source>
</evidence>
<dbReference type="CDD" id="cd07385">
    <property type="entry name" value="MPP_YkuE_C"/>
    <property type="match status" value="1"/>
</dbReference>
<evidence type="ECO:0000313" key="7">
    <source>
        <dbReference type="EMBL" id="GIO34125.1"/>
    </source>
</evidence>
<accession>A0A919XNN4</accession>
<dbReference type="AlphaFoldDB" id="A0A919XNN4"/>
<name>A0A919XNN4_9BACL</name>
<dbReference type="PANTHER" id="PTHR31302:SF25">
    <property type="entry name" value="PHOSPHOESTERASE"/>
    <property type="match status" value="1"/>
</dbReference>
<reference evidence="7" key="1">
    <citation type="submission" date="2021-03" db="EMBL/GenBank/DDBJ databases">
        <title>Antimicrobial resistance genes in bacteria isolated from Japanese honey, and their potential for conferring macrolide and lincosamide resistance in the American foulbrood pathogen Paenibacillus larvae.</title>
        <authorList>
            <person name="Okamoto M."/>
            <person name="Kumagai M."/>
            <person name="Kanamori H."/>
            <person name="Takamatsu D."/>
        </authorList>
    </citation>
    <scope>NUCLEOTIDE SEQUENCE</scope>
    <source>
        <strain evidence="7">J2TS6</strain>
    </source>
</reference>
<dbReference type="GO" id="GO:0016020">
    <property type="term" value="C:membrane"/>
    <property type="evidence" value="ECO:0007669"/>
    <property type="project" value="GOC"/>
</dbReference>
<dbReference type="RefSeq" id="WP_160043381.1">
    <property type="nucleotide sequence ID" value="NZ_BORQ01000008.1"/>
</dbReference>
<keyword evidence="2" id="KW-0479">Metal-binding</keyword>
<comment type="caution">
    <text evidence="7">The sequence shown here is derived from an EMBL/GenBank/DDBJ whole genome shotgun (WGS) entry which is preliminary data.</text>
</comment>
<comment type="cofactor">
    <cofactor evidence="1">
        <name>a divalent metal cation</name>
        <dbReference type="ChEBI" id="CHEBI:60240"/>
    </cofactor>
</comment>
<feature type="domain" description="Calcineurin-like phosphoesterase" evidence="6">
    <location>
        <begin position="59"/>
        <end position="224"/>
    </location>
</feature>
<dbReference type="Proteomes" id="UP000679779">
    <property type="component" value="Unassembled WGS sequence"/>
</dbReference>
<dbReference type="Pfam" id="PF00149">
    <property type="entry name" value="Metallophos"/>
    <property type="match status" value="1"/>
</dbReference>
<gene>
    <name evidence="7" type="ORF">J2TS6_52660</name>
</gene>
<keyword evidence="5" id="KW-0472">Membrane</keyword>
<dbReference type="EMBL" id="BORQ01000008">
    <property type="protein sequence ID" value="GIO34125.1"/>
    <property type="molecule type" value="Genomic_DNA"/>
</dbReference>
<evidence type="ECO:0000313" key="8">
    <source>
        <dbReference type="Proteomes" id="UP000679779"/>
    </source>
</evidence>
<dbReference type="PANTHER" id="PTHR31302">
    <property type="entry name" value="TRANSMEMBRANE PROTEIN WITH METALLOPHOSPHOESTERASE DOMAIN-RELATED"/>
    <property type="match status" value="1"/>
</dbReference>
<feature type="transmembrane region" description="Helical" evidence="5">
    <location>
        <begin position="12"/>
        <end position="32"/>
    </location>
</feature>